<gene>
    <name evidence="1" type="ORF">CFB84_28140</name>
</gene>
<dbReference type="EMBL" id="NKFA01000012">
    <property type="protein sequence ID" value="OXI38773.1"/>
    <property type="molecule type" value="Genomic_DNA"/>
</dbReference>
<dbReference type="RefSeq" id="WP_089452907.1">
    <property type="nucleotide sequence ID" value="NZ_NKFA01000012.1"/>
</dbReference>
<reference evidence="1 2" key="2">
    <citation type="submission" date="2017-08" db="EMBL/GenBank/DDBJ databases">
        <title>WGS of novel Burkholderia cepaca complex species.</title>
        <authorList>
            <person name="Lipuma J."/>
            <person name="Spilker T."/>
        </authorList>
    </citation>
    <scope>NUCLEOTIDE SEQUENCE [LARGE SCALE GENOMIC DNA]</scope>
    <source>
        <strain evidence="1 2">AU17325</strain>
    </source>
</reference>
<dbReference type="AlphaFoldDB" id="A0A228I8L4"/>
<accession>A0A228I8L4</accession>
<protein>
    <submittedName>
        <fullName evidence="1">Uncharacterized protein</fullName>
    </submittedName>
</protein>
<sequence>MLAAIASDVLRDIRQAKSEAKASMKAAVAVVRVGDTVKRLAALQQARDDLCDARHVGELVKAVSEPPCVDVTLG</sequence>
<evidence type="ECO:0000313" key="1">
    <source>
        <dbReference type="EMBL" id="OXI38773.1"/>
    </source>
</evidence>
<reference evidence="2" key="1">
    <citation type="submission" date="2017-06" db="EMBL/GenBank/DDBJ databases">
        <authorList>
            <person name="LiPuma J."/>
            <person name="Spilker T."/>
        </authorList>
    </citation>
    <scope>NUCLEOTIDE SEQUENCE [LARGE SCALE GENOMIC DNA]</scope>
    <source>
        <strain evidence="2">AU17325</strain>
    </source>
</reference>
<proteinExistence type="predicted"/>
<name>A0A228I8L4_9BURK</name>
<comment type="caution">
    <text evidence="1">The sequence shown here is derived from an EMBL/GenBank/DDBJ whole genome shotgun (WGS) entry which is preliminary data.</text>
</comment>
<evidence type="ECO:0000313" key="2">
    <source>
        <dbReference type="Proteomes" id="UP000214600"/>
    </source>
</evidence>
<organism evidence="1 2">
    <name type="scientific">Burkholderia aenigmatica</name>
    <dbReference type="NCBI Taxonomy" id="2015348"/>
    <lineage>
        <taxon>Bacteria</taxon>
        <taxon>Pseudomonadati</taxon>
        <taxon>Pseudomonadota</taxon>
        <taxon>Betaproteobacteria</taxon>
        <taxon>Burkholderiales</taxon>
        <taxon>Burkholderiaceae</taxon>
        <taxon>Burkholderia</taxon>
        <taxon>Burkholderia cepacia complex</taxon>
    </lineage>
</organism>
<dbReference type="OrthoDB" id="9810365at2"/>
<dbReference type="Proteomes" id="UP000214600">
    <property type="component" value="Unassembled WGS sequence"/>
</dbReference>